<evidence type="ECO:0000256" key="10">
    <source>
        <dbReference type="ARBA" id="ARBA00041275"/>
    </source>
</evidence>
<dbReference type="GO" id="GO:0019752">
    <property type="term" value="P:carboxylic acid metabolic process"/>
    <property type="evidence" value="ECO:0007669"/>
    <property type="project" value="InterPro"/>
</dbReference>
<evidence type="ECO:0000256" key="9">
    <source>
        <dbReference type="ARBA" id="ARBA00040968"/>
    </source>
</evidence>
<dbReference type="PANTHER" id="PTHR11999:SF167">
    <property type="entry name" value="AROMATIC-L-AMINO-ACID DECARBOXYLASE"/>
    <property type="match status" value="1"/>
</dbReference>
<evidence type="ECO:0000256" key="4">
    <source>
        <dbReference type="ARBA" id="ARBA00022584"/>
    </source>
</evidence>
<dbReference type="EC" id="4.1.1.28" evidence="8"/>
<dbReference type="InterPro" id="IPR015422">
    <property type="entry name" value="PyrdxlP-dep_Trfase_small"/>
</dbReference>
<evidence type="ECO:0000313" key="13">
    <source>
        <dbReference type="EMBL" id="KAG7173247.1"/>
    </source>
</evidence>
<evidence type="ECO:0000313" key="14">
    <source>
        <dbReference type="Proteomes" id="UP000747542"/>
    </source>
</evidence>
<proteinExistence type="inferred from homology"/>
<keyword evidence="7 12" id="KW-0456">Lyase</keyword>
<dbReference type="InterPro" id="IPR015424">
    <property type="entry name" value="PyrdxlP-dep_Trfase"/>
</dbReference>
<evidence type="ECO:0000256" key="7">
    <source>
        <dbReference type="ARBA" id="ARBA00023239"/>
    </source>
</evidence>
<gene>
    <name evidence="13" type="primary">Ddc-L</name>
    <name evidence="13" type="ORF">Hamer_G014571</name>
</gene>
<dbReference type="GO" id="GO:0005737">
    <property type="term" value="C:cytoplasm"/>
    <property type="evidence" value="ECO:0007669"/>
    <property type="project" value="TreeGrafter"/>
</dbReference>
<comment type="subunit">
    <text evidence="3">Homodimer.</text>
</comment>
<dbReference type="EMBL" id="JAHLQT010010116">
    <property type="protein sequence ID" value="KAG7173247.1"/>
    <property type="molecule type" value="Genomic_DNA"/>
</dbReference>
<dbReference type="GO" id="GO:0006520">
    <property type="term" value="P:amino acid metabolic process"/>
    <property type="evidence" value="ECO:0007669"/>
    <property type="project" value="InterPro"/>
</dbReference>
<comment type="cofactor">
    <cofactor evidence="1 11 12">
        <name>pyridoxal 5'-phosphate</name>
        <dbReference type="ChEBI" id="CHEBI:597326"/>
    </cofactor>
</comment>
<keyword evidence="5" id="KW-0210">Decarboxylase</keyword>
<dbReference type="Gene3D" id="3.40.640.10">
    <property type="entry name" value="Type I PLP-dependent aspartate aminotransferase-like (Major domain)"/>
    <property type="match status" value="1"/>
</dbReference>
<dbReference type="InterPro" id="IPR021115">
    <property type="entry name" value="Pyridoxal-P_BS"/>
</dbReference>
<keyword evidence="14" id="KW-1185">Reference proteome</keyword>
<evidence type="ECO:0000256" key="8">
    <source>
        <dbReference type="ARBA" id="ARBA00038886"/>
    </source>
</evidence>
<keyword evidence="4" id="KW-0127">Catecholamine biosynthesis</keyword>
<dbReference type="SUPFAM" id="SSF53383">
    <property type="entry name" value="PLP-dependent transferases"/>
    <property type="match status" value="2"/>
</dbReference>
<evidence type="ECO:0000256" key="12">
    <source>
        <dbReference type="RuleBase" id="RU000382"/>
    </source>
</evidence>
<dbReference type="CDD" id="cd06450">
    <property type="entry name" value="DOPA_deC_like"/>
    <property type="match status" value="1"/>
</dbReference>
<dbReference type="Proteomes" id="UP000747542">
    <property type="component" value="Unassembled WGS sequence"/>
</dbReference>
<evidence type="ECO:0000256" key="3">
    <source>
        <dbReference type="ARBA" id="ARBA00011738"/>
    </source>
</evidence>
<dbReference type="GO" id="GO:0042427">
    <property type="term" value="P:serotonin biosynthetic process"/>
    <property type="evidence" value="ECO:0007669"/>
    <property type="project" value="TreeGrafter"/>
</dbReference>
<dbReference type="InterPro" id="IPR015421">
    <property type="entry name" value="PyrdxlP-dep_Trfase_major"/>
</dbReference>
<dbReference type="AlphaFoldDB" id="A0A8J5N4T3"/>
<evidence type="ECO:0000256" key="11">
    <source>
        <dbReference type="PIRSR" id="PIRSR602129-50"/>
    </source>
</evidence>
<dbReference type="InterPro" id="IPR002129">
    <property type="entry name" value="PyrdxlP-dep_de-COase"/>
</dbReference>
<dbReference type="Gene3D" id="1.20.1340.10">
    <property type="entry name" value="dopa decarboxylase, N-terminal domain"/>
    <property type="match status" value="1"/>
</dbReference>
<keyword evidence="6 11" id="KW-0663">Pyridoxal phosphate</keyword>
<evidence type="ECO:0000256" key="6">
    <source>
        <dbReference type="ARBA" id="ARBA00022898"/>
    </source>
</evidence>
<organism evidence="13 14">
    <name type="scientific">Homarus americanus</name>
    <name type="common">American lobster</name>
    <dbReference type="NCBI Taxonomy" id="6706"/>
    <lineage>
        <taxon>Eukaryota</taxon>
        <taxon>Metazoa</taxon>
        <taxon>Ecdysozoa</taxon>
        <taxon>Arthropoda</taxon>
        <taxon>Crustacea</taxon>
        <taxon>Multicrustacea</taxon>
        <taxon>Malacostraca</taxon>
        <taxon>Eumalacostraca</taxon>
        <taxon>Eucarida</taxon>
        <taxon>Decapoda</taxon>
        <taxon>Pleocyemata</taxon>
        <taxon>Astacidea</taxon>
        <taxon>Nephropoidea</taxon>
        <taxon>Nephropidae</taxon>
        <taxon>Homarus</taxon>
    </lineage>
</organism>
<dbReference type="PANTHER" id="PTHR11999">
    <property type="entry name" value="GROUP II PYRIDOXAL-5-PHOSPHATE DECARBOXYLASE"/>
    <property type="match status" value="1"/>
</dbReference>
<dbReference type="Gene3D" id="3.90.1150.10">
    <property type="entry name" value="Aspartate Aminotransferase, domain 1"/>
    <property type="match status" value="1"/>
</dbReference>
<comment type="caution">
    <text evidence="13">The sequence shown here is derived from an EMBL/GenBank/DDBJ whole genome shotgun (WGS) entry which is preliminary data.</text>
</comment>
<protein>
    <recommendedName>
        <fullName evidence="9">Aromatic-L-amino-acid decarboxylase</fullName>
        <ecNumber evidence="8">4.1.1.28</ecNumber>
    </recommendedName>
    <alternativeName>
        <fullName evidence="10">DOPA decarboxylase</fullName>
    </alternativeName>
</protein>
<dbReference type="GO" id="GO:0004058">
    <property type="term" value="F:aromatic-L-amino-acid decarboxylase activity"/>
    <property type="evidence" value="ECO:0007669"/>
    <property type="project" value="UniProtKB-EC"/>
</dbReference>
<dbReference type="PROSITE" id="PS00392">
    <property type="entry name" value="DDC_GAD_HDC_YDC"/>
    <property type="match status" value="1"/>
</dbReference>
<evidence type="ECO:0000256" key="2">
    <source>
        <dbReference type="ARBA" id="ARBA00009533"/>
    </source>
</evidence>
<evidence type="ECO:0000256" key="5">
    <source>
        <dbReference type="ARBA" id="ARBA00022793"/>
    </source>
</evidence>
<dbReference type="Pfam" id="PF00282">
    <property type="entry name" value="Pyridoxal_deC"/>
    <property type="match status" value="2"/>
</dbReference>
<sequence length="485" mass="55082">RRVLPEVEPGYLRPLLPDHAPDTPDEWSDVMADIERVIMPGVTHWHSPQFHAYYPTANTYPSILADMLSDAIGCIGFTWISSPACTELEVVMMDWLGELLGLPQQFLASSGGKGGGVIQGTASEASLVALLAAKTKMVNKLKEKKPDLLKDTITSKLIAYASDQAHSSVERAGLLAGVKMRQVVSNDEFAMRGPALRHAIQQDLKLGLIPFFFSQIEAAICGAWLFCIDLTSDTRSSQYHQWWERRATSVCSFDNLRELGEVTQEFDLWLHVDAAYAGAAMVCEEYRYLMDGVELAQSFNFNPHKWLLVTFDCSAMWVKNANDLVDAFNVDPLYLKHDKQGLAPDYRHWQIPLGRRFRSLKLWFVMRLYGKQGFQAHIRKQIGLAHQFEDYVKADQRFELILPVTLGLVCFRLKTSNDLLQKNNEVNEALLKNINSDGVMHLVPSKIRGTFFLRFCVCSELTETYDIEKSWQEVLKQTQRVLQQN</sequence>
<dbReference type="GO" id="GO:0042423">
    <property type="term" value="P:catecholamine biosynthetic process"/>
    <property type="evidence" value="ECO:0007669"/>
    <property type="project" value="UniProtKB-KW"/>
</dbReference>
<feature type="modified residue" description="N6-(pyridoxal phosphate)lysine" evidence="11">
    <location>
        <position position="305"/>
    </location>
</feature>
<comment type="similarity">
    <text evidence="2 12">Belongs to the group II decarboxylase family.</text>
</comment>
<name>A0A8J5N4T3_HOMAM</name>
<dbReference type="InterPro" id="IPR010977">
    <property type="entry name" value="Aromatic_deC"/>
</dbReference>
<accession>A0A8J5N4T3</accession>
<evidence type="ECO:0000256" key="1">
    <source>
        <dbReference type="ARBA" id="ARBA00001933"/>
    </source>
</evidence>
<dbReference type="GO" id="GO:0030170">
    <property type="term" value="F:pyridoxal phosphate binding"/>
    <property type="evidence" value="ECO:0007669"/>
    <property type="project" value="InterPro"/>
</dbReference>
<reference evidence="13" key="1">
    <citation type="journal article" date="2021" name="Sci. Adv.">
        <title>The American lobster genome reveals insights on longevity, neural, and immune adaptations.</title>
        <authorList>
            <person name="Polinski J.M."/>
            <person name="Zimin A.V."/>
            <person name="Clark K.F."/>
            <person name="Kohn A.B."/>
            <person name="Sadowski N."/>
            <person name="Timp W."/>
            <person name="Ptitsyn A."/>
            <person name="Khanna P."/>
            <person name="Romanova D.Y."/>
            <person name="Williams P."/>
            <person name="Greenwood S.J."/>
            <person name="Moroz L.L."/>
            <person name="Walt D.R."/>
            <person name="Bodnar A.G."/>
        </authorList>
    </citation>
    <scope>NUCLEOTIDE SEQUENCE</scope>
    <source>
        <strain evidence="13">GMGI-L3</strain>
    </source>
</reference>
<dbReference type="PRINTS" id="PR00800">
    <property type="entry name" value="YHDCRBOXLASE"/>
</dbReference>
<feature type="non-terminal residue" evidence="13">
    <location>
        <position position="1"/>
    </location>
</feature>